<dbReference type="GO" id="GO:0106274">
    <property type="term" value="F:NAD+-protein-arginine ADP-ribosyltransferase activity"/>
    <property type="evidence" value="ECO:0007669"/>
    <property type="project" value="UniProtKB-EC"/>
</dbReference>
<dbReference type="EC" id="2.4.2.31" evidence="9"/>
<evidence type="ECO:0000313" key="10">
    <source>
        <dbReference type="EMBL" id="NDV30708.1"/>
    </source>
</evidence>
<dbReference type="SMART" id="SM00248">
    <property type="entry name" value="ANK"/>
    <property type="match status" value="8"/>
</dbReference>
<evidence type="ECO:0000256" key="6">
    <source>
        <dbReference type="ARBA" id="ARBA00023043"/>
    </source>
</evidence>
<evidence type="ECO:0000256" key="8">
    <source>
        <dbReference type="PROSITE-ProRule" id="PRU00023"/>
    </source>
</evidence>
<evidence type="ECO:0000256" key="2">
    <source>
        <dbReference type="ARBA" id="ARBA00022676"/>
    </source>
</evidence>
<name>A0A6B2L1G5_9EUKA</name>
<dbReference type="Gene3D" id="3.90.176.10">
    <property type="entry name" value="Toxin ADP-ribosyltransferase, Chain A, domain 1"/>
    <property type="match status" value="1"/>
</dbReference>
<comment type="similarity">
    <text evidence="1 9">Belongs to the Arg-specific ADP-ribosyltransferase family.</text>
</comment>
<dbReference type="InterPro" id="IPR002110">
    <property type="entry name" value="Ankyrin_rpt"/>
</dbReference>
<dbReference type="InterPro" id="IPR036770">
    <property type="entry name" value="Ankyrin_rpt-contain_sf"/>
</dbReference>
<keyword evidence="2 9" id="KW-0328">Glycosyltransferase</keyword>
<dbReference type="GO" id="GO:0016779">
    <property type="term" value="F:nucleotidyltransferase activity"/>
    <property type="evidence" value="ECO:0007669"/>
    <property type="project" value="UniProtKB-KW"/>
</dbReference>
<dbReference type="PANTHER" id="PTHR24171:SF9">
    <property type="entry name" value="ANKYRIN REPEAT DOMAIN-CONTAINING PROTEIN 39"/>
    <property type="match status" value="1"/>
</dbReference>
<dbReference type="SUPFAM" id="SSF48403">
    <property type="entry name" value="Ankyrin repeat"/>
    <property type="match status" value="1"/>
</dbReference>
<feature type="repeat" description="ANK" evidence="8">
    <location>
        <begin position="216"/>
        <end position="248"/>
    </location>
</feature>
<keyword evidence="3 9" id="KW-0808">Transferase</keyword>
<dbReference type="PROSITE" id="PS50088">
    <property type="entry name" value="ANK_REPEAT"/>
    <property type="match status" value="3"/>
</dbReference>
<protein>
    <recommendedName>
        <fullName evidence="9">NAD(P)(+)--arginine ADP-ribosyltransferase</fullName>
        <ecNumber evidence="9">2.4.2.31</ecNumber>
    </recommendedName>
    <alternativeName>
        <fullName evidence="9">Mono(ADP-ribosyl)transferase</fullName>
    </alternativeName>
</protein>
<dbReference type="InterPro" id="IPR000768">
    <property type="entry name" value="ART"/>
</dbReference>
<keyword evidence="9" id="KW-0520">NAD</keyword>
<evidence type="ECO:0000256" key="1">
    <source>
        <dbReference type="ARBA" id="ARBA00009558"/>
    </source>
</evidence>
<feature type="repeat" description="ANK" evidence="8">
    <location>
        <begin position="13"/>
        <end position="45"/>
    </location>
</feature>
<evidence type="ECO:0000256" key="7">
    <source>
        <dbReference type="ARBA" id="ARBA00047597"/>
    </source>
</evidence>
<dbReference type="Gene3D" id="1.25.40.20">
    <property type="entry name" value="Ankyrin repeat-containing domain"/>
    <property type="match status" value="3"/>
</dbReference>
<keyword evidence="4" id="KW-0548">Nucleotidyltransferase</keyword>
<dbReference type="EMBL" id="GIBP01001739">
    <property type="protein sequence ID" value="NDV30708.1"/>
    <property type="molecule type" value="Transcribed_RNA"/>
</dbReference>
<keyword evidence="6 8" id="KW-0040">ANK repeat</keyword>
<dbReference type="SUPFAM" id="SSF56399">
    <property type="entry name" value="ADP-ribosylation"/>
    <property type="match status" value="1"/>
</dbReference>
<comment type="catalytic activity">
    <reaction evidence="7 9">
        <text>L-arginyl-[protein] + NAD(+) = N(omega)-(ADP-D-ribosyl)-L-arginyl-[protein] + nicotinamide + H(+)</text>
        <dbReference type="Rhea" id="RHEA:19149"/>
        <dbReference type="Rhea" id="RHEA-COMP:10532"/>
        <dbReference type="Rhea" id="RHEA-COMP:15087"/>
        <dbReference type="ChEBI" id="CHEBI:15378"/>
        <dbReference type="ChEBI" id="CHEBI:17154"/>
        <dbReference type="ChEBI" id="CHEBI:29965"/>
        <dbReference type="ChEBI" id="CHEBI:57540"/>
        <dbReference type="ChEBI" id="CHEBI:142554"/>
        <dbReference type="EC" id="2.4.2.31"/>
    </reaction>
</comment>
<dbReference type="AlphaFoldDB" id="A0A6B2L1G5"/>
<evidence type="ECO:0000256" key="9">
    <source>
        <dbReference type="RuleBase" id="RU361228"/>
    </source>
</evidence>
<accession>A0A6B2L1G5</accession>
<dbReference type="PROSITE" id="PS51996">
    <property type="entry name" value="TR_MART"/>
    <property type="match status" value="1"/>
</dbReference>
<feature type="repeat" description="ANK" evidence="8">
    <location>
        <begin position="46"/>
        <end position="78"/>
    </location>
</feature>
<evidence type="ECO:0000256" key="3">
    <source>
        <dbReference type="ARBA" id="ARBA00022679"/>
    </source>
</evidence>
<reference evidence="10" key="1">
    <citation type="journal article" date="2020" name="J. Eukaryot. Microbiol.">
        <title>De novo Sequencing, Assembly and Annotation of the Transcriptome for the Free-Living Testate Amoeba Arcella intermedia.</title>
        <authorList>
            <person name="Ribeiro G.M."/>
            <person name="Porfirio-Sousa A.L."/>
            <person name="Maurer-Alcala X.X."/>
            <person name="Katz L.A."/>
            <person name="Lahr D.J.G."/>
        </authorList>
    </citation>
    <scope>NUCLEOTIDE SEQUENCE</scope>
</reference>
<dbReference type="PRINTS" id="PR00970">
    <property type="entry name" value="RIBTRNSFRASE"/>
</dbReference>
<keyword evidence="9" id="KW-0521">NADP</keyword>
<dbReference type="PROSITE" id="PS50297">
    <property type="entry name" value="ANK_REP_REGION"/>
    <property type="match status" value="2"/>
</dbReference>
<evidence type="ECO:0000256" key="5">
    <source>
        <dbReference type="ARBA" id="ARBA00022737"/>
    </source>
</evidence>
<proteinExistence type="inferred from homology"/>
<organism evidence="10">
    <name type="scientific">Arcella intermedia</name>
    <dbReference type="NCBI Taxonomy" id="1963864"/>
    <lineage>
        <taxon>Eukaryota</taxon>
        <taxon>Amoebozoa</taxon>
        <taxon>Tubulinea</taxon>
        <taxon>Elardia</taxon>
        <taxon>Arcellinida</taxon>
        <taxon>Sphaerothecina</taxon>
        <taxon>Arcellidae</taxon>
        <taxon>Arcella</taxon>
    </lineage>
</organism>
<evidence type="ECO:0000256" key="4">
    <source>
        <dbReference type="ARBA" id="ARBA00022695"/>
    </source>
</evidence>
<keyword evidence="5" id="KW-0677">Repeat</keyword>
<dbReference type="Pfam" id="PF01129">
    <property type="entry name" value="ART"/>
    <property type="match status" value="1"/>
</dbReference>
<sequence>MKQKANIAHLTERKKTALHYASRSGSVETVKLLLDRKSDVNATDKLRMSPLYLACSSGDIEMVKVILQYKGNISHTNEGGWLPFHAACAFGHLNLVKYLLQSKLVDVNDRTFQEDKVWNTPISAASFNGHTEIVKYLVENKGNIHYNFSDTLYSPLLSAYGNGHLETVKFLVENKSDINSTFRERTVLHISCEKENCTETNFLIDLKANLNSQDNDGVTPLITASLNGHKEIVKLLMQKGANAKLVDKWGKNAIDYATEERNNDIIEILKDVVSCSQPTEHIDTIGSPLHLFPEHFATKLDIHDAAAAILLTKCNGVKYTQYKDTVEAKIAYINESMETPLSNDEIGAIAYYTLESTLYRTLNETLASRIIPNSFKPFLWYLTQALKKCPLYSGTAYRGISTKLNQPKTGVNQYKEGKMIVYVSFTSSSLQKSVSQAFLRQGSSSLLTMTLKYGRNVSKYSMRNKEEEVLLPPNSCFTVKSVTDSPKSCEIVLEEVSPPSRLKELPSDEDYNDEEVRNNVNLLLRDKGLLSKTSMID</sequence>
<dbReference type="Pfam" id="PF12796">
    <property type="entry name" value="Ank_2"/>
    <property type="match status" value="3"/>
</dbReference>
<dbReference type="PANTHER" id="PTHR24171">
    <property type="entry name" value="ANKYRIN REPEAT DOMAIN-CONTAINING PROTEIN 39-RELATED"/>
    <property type="match status" value="1"/>
</dbReference>